<comment type="catalytic activity">
    <reaction evidence="1">
        <text>RX + glutathione = an S-substituted glutathione + a halide anion + H(+)</text>
        <dbReference type="Rhea" id="RHEA:16437"/>
        <dbReference type="ChEBI" id="CHEBI:15378"/>
        <dbReference type="ChEBI" id="CHEBI:16042"/>
        <dbReference type="ChEBI" id="CHEBI:17792"/>
        <dbReference type="ChEBI" id="CHEBI:57925"/>
        <dbReference type="ChEBI" id="CHEBI:90779"/>
        <dbReference type="EC" id="2.5.1.18"/>
    </reaction>
</comment>
<dbReference type="EC" id="1.20.4.2" evidence="1"/>
<sequence>LNSDDIEPPPDIFRLYAVSSCPYCERVAIVACKKDIVLQCITNIVICFRLEVVNASNIPSIPSRFLWMDTEGLVPVLRHNGKVHFIIGYLFQKVESFHIPHSFSIHKLTMNGSRMIIEYLDDVKTEKSILPDEPYLKAKQEYDAFKLESVCDAIRKVTFTNRLIGDINLLAKQLAKAERMLQSPFYSGEEFGLPDIVLYPFIQRLFMIRSLINDYFLDVYFPLNYPKLMNWFVRMRTFPEVKLFISNYEAK</sequence>
<dbReference type="PANTHER" id="PTHR43968:SF6">
    <property type="entry name" value="GLUTATHIONE S-TRANSFERASE OMEGA"/>
    <property type="match status" value="1"/>
</dbReference>
<dbReference type="InterPro" id="IPR036282">
    <property type="entry name" value="Glutathione-S-Trfase_C_sf"/>
</dbReference>
<dbReference type="EC" id="1.8.5.1" evidence="1"/>
<dbReference type="SUPFAM" id="SSF47616">
    <property type="entry name" value="GST C-terminal domain-like"/>
    <property type="match status" value="1"/>
</dbReference>
<comment type="catalytic activity">
    <reaction evidence="1">
        <text>methylarsonate + 2 glutathione + H(+) = methylarsonous acid + glutathione disulfide + H2O</text>
        <dbReference type="Rhea" id="RHEA:15969"/>
        <dbReference type="ChEBI" id="CHEBI:15377"/>
        <dbReference type="ChEBI" id="CHEBI:15378"/>
        <dbReference type="ChEBI" id="CHEBI:17826"/>
        <dbReference type="ChEBI" id="CHEBI:33409"/>
        <dbReference type="ChEBI" id="CHEBI:57925"/>
        <dbReference type="ChEBI" id="CHEBI:58297"/>
        <dbReference type="EC" id="1.20.4.2"/>
    </reaction>
</comment>
<dbReference type="PANTHER" id="PTHR43968">
    <property type="match status" value="1"/>
</dbReference>
<dbReference type="Gene3D" id="3.40.30.10">
    <property type="entry name" value="Glutaredoxin"/>
    <property type="match status" value="1"/>
</dbReference>
<evidence type="ECO:0000313" key="3">
    <source>
        <dbReference type="WBParaSite" id="OFLC_0001508101-mRNA-1"/>
    </source>
</evidence>
<dbReference type="PRINTS" id="PR01625">
    <property type="entry name" value="GSTRNSFRASEO"/>
</dbReference>
<protein>
    <recommendedName>
        <fullName evidence="1">Glutathione S-transferase omega</fullName>
        <shortName evidence="1">GSTO</shortName>
        <ecNumber evidence="1">1.20.4.2</ecNumber>
        <ecNumber evidence="1">1.8.5.1</ecNumber>
        <ecNumber evidence="1">2.5.1.18</ecNumber>
    </recommendedName>
    <alternativeName>
        <fullName evidence="1">Glutathione-dependent dehydroascorbate reductase</fullName>
    </alternativeName>
    <alternativeName>
        <fullName evidence="1">Monomethylarsonic acid reductase</fullName>
    </alternativeName>
</protein>
<organism evidence="3">
    <name type="scientific">Onchocerca flexuosa</name>
    <dbReference type="NCBI Taxonomy" id="387005"/>
    <lineage>
        <taxon>Eukaryota</taxon>
        <taxon>Metazoa</taxon>
        <taxon>Ecdysozoa</taxon>
        <taxon>Nematoda</taxon>
        <taxon>Chromadorea</taxon>
        <taxon>Rhabditida</taxon>
        <taxon>Spirurina</taxon>
        <taxon>Spiruromorpha</taxon>
        <taxon>Filarioidea</taxon>
        <taxon>Onchocercidae</taxon>
        <taxon>Onchocerca</taxon>
    </lineage>
</organism>
<dbReference type="GO" id="GO:0006749">
    <property type="term" value="P:glutathione metabolic process"/>
    <property type="evidence" value="ECO:0007669"/>
    <property type="project" value="UniProtKB-UniRule"/>
</dbReference>
<evidence type="ECO:0000259" key="2">
    <source>
        <dbReference type="PROSITE" id="PS50405"/>
    </source>
</evidence>
<dbReference type="InterPro" id="IPR005442">
    <property type="entry name" value="GST_omega"/>
</dbReference>
<keyword evidence="1" id="KW-0808">Transferase</keyword>
<dbReference type="InterPro" id="IPR050983">
    <property type="entry name" value="GST_Omega/HSP26"/>
</dbReference>
<keyword evidence="1" id="KW-0560">Oxidoreductase</keyword>
<dbReference type="InterPro" id="IPR010987">
    <property type="entry name" value="Glutathione-S-Trfase_C-like"/>
</dbReference>
<reference evidence="3" key="1">
    <citation type="submission" date="2016-06" db="UniProtKB">
        <authorList>
            <consortium name="WormBaseParasite"/>
        </authorList>
    </citation>
    <scope>IDENTIFICATION</scope>
</reference>
<dbReference type="SUPFAM" id="SSF52833">
    <property type="entry name" value="Thioredoxin-like"/>
    <property type="match status" value="1"/>
</dbReference>
<comment type="catalytic activity">
    <reaction evidence="1">
        <text>L-dehydroascorbate + 2 glutathione = glutathione disulfide + L-ascorbate</text>
        <dbReference type="Rhea" id="RHEA:24424"/>
        <dbReference type="ChEBI" id="CHEBI:38290"/>
        <dbReference type="ChEBI" id="CHEBI:57925"/>
        <dbReference type="ChEBI" id="CHEBI:58297"/>
        <dbReference type="ChEBI" id="CHEBI:58539"/>
        <dbReference type="EC" id="1.8.5.1"/>
    </reaction>
</comment>
<comment type="function">
    <text evidence="1">Exhibits glutathione-dependent thiol transferase activity. Has high dehydroascorbate reductase activity and may contribute to the recycling of ascorbic acid. Participates in the biotransformation of inorganic arsenic and reduces monomethylarsonic acid (MMA).</text>
</comment>
<evidence type="ECO:0000256" key="1">
    <source>
        <dbReference type="RuleBase" id="RU368071"/>
    </source>
</evidence>
<comment type="similarity">
    <text evidence="1">Belongs to the GST superfamily. Omega family.</text>
</comment>
<dbReference type="GO" id="GO:0050610">
    <property type="term" value="F:methylarsonate reductase activity"/>
    <property type="evidence" value="ECO:0007669"/>
    <property type="project" value="UniProtKB-UniRule"/>
</dbReference>
<name>A0A183I5Q8_9BILA</name>
<proteinExistence type="inferred from homology"/>
<dbReference type="Gene3D" id="1.20.1050.10">
    <property type="match status" value="1"/>
</dbReference>
<dbReference type="WBParaSite" id="OFLC_0001508101-mRNA-1">
    <property type="protein sequence ID" value="OFLC_0001508101-mRNA-1"/>
    <property type="gene ID" value="OFLC_0001508101"/>
</dbReference>
<accession>A0A183I5Q8</accession>
<dbReference type="AlphaFoldDB" id="A0A183I5Q8"/>
<dbReference type="EC" id="2.5.1.18" evidence="1"/>
<dbReference type="GO" id="GO:0005737">
    <property type="term" value="C:cytoplasm"/>
    <property type="evidence" value="ECO:0007669"/>
    <property type="project" value="InterPro"/>
</dbReference>
<dbReference type="GO" id="GO:0045174">
    <property type="term" value="F:glutathione dehydrogenase (ascorbate) activity"/>
    <property type="evidence" value="ECO:0007669"/>
    <property type="project" value="UniProtKB-UniRule"/>
</dbReference>
<feature type="domain" description="GST C-terminal" evidence="2">
    <location>
        <begin position="109"/>
        <end position="251"/>
    </location>
</feature>
<dbReference type="STRING" id="387005.A0A183I5Q8"/>
<dbReference type="InterPro" id="IPR036249">
    <property type="entry name" value="Thioredoxin-like_sf"/>
</dbReference>
<dbReference type="Pfam" id="PF13410">
    <property type="entry name" value="GST_C_2"/>
    <property type="match status" value="1"/>
</dbReference>
<dbReference type="GO" id="GO:0004364">
    <property type="term" value="F:glutathione transferase activity"/>
    <property type="evidence" value="ECO:0007669"/>
    <property type="project" value="UniProtKB-UniRule"/>
</dbReference>
<dbReference type="PROSITE" id="PS50405">
    <property type="entry name" value="GST_CTER"/>
    <property type="match status" value="1"/>
</dbReference>